<dbReference type="SUPFAM" id="SSF69118">
    <property type="entry name" value="AhpD-like"/>
    <property type="match status" value="1"/>
</dbReference>
<name>A0A292PIZ6_9PEZI</name>
<dbReference type="InterPro" id="IPR029032">
    <property type="entry name" value="AhpD-like"/>
</dbReference>
<dbReference type="EMBL" id="LN891256">
    <property type="protein sequence ID" value="CUS07054.1"/>
    <property type="molecule type" value="Genomic_DNA"/>
</dbReference>
<dbReference type="Proteomes" id="UP001412239">
    <property type="component" value="Unassembled WGS sequence"/>
</dbReference>
<keyword evidence="2" id="KW-1185">Reference proteome</keyword>
<evidence type="ECO:0000313" key="2">
    <source>
        <dbReference type="Proteomes" id="UP001412239"/>
    </source>
</evidence>
<proteinExistence type="predicted"/>
<dbReference type="Gene3D" id="1.20.1290.10">
    <property type="entry name" value="AhpD-like"/>
    <property type="match status" value="1"/>
</dbReference>
<dbReference type="PANTHER" id="PTHR28180:SF2">
    <property type="entry name" value="PEROXISOMAL PROTEIN 2"/>
    <property type="match status" value="1"/>
</dbReference>
<accession>A0A292PIZ6</accession>
<protein>
    <recommendedName>
        <fullName evidence="3">Carboxymuconolactone decarboxylase-like domain-containing protein</fullName>
    </recommendedName>
</protein>
<gene>
    <name evidence="1" type="ORF">GSTUAT00008864001</name>
</gene>
<reference evidence="1" key="1">
    <citation type="submission" date="2015-10" db="EMBL/GenBank/DDBJ databases">
        <authorList>
            <person name="Regsiter A."/>
            <person name="william w."/>
        </authorList>
    </citation>
    <scope>NUCLEOTIDE SEQUENCE</scope>
    <source>
        <strain evidence="1">Montdore</strain>
    </source>
</reference>
<dbReference type="PANTHER" id="PTHR28180">
    <property type="entry name" value="CONSERVED MITOCHONDRIAL PROTEIN-RELATED"/>
    <property type="match status" value="1"/>
</dbReference>
<evidence type="ECO:0008006" key="3">
    <source>
        <dbReference type="Google" id="ProtNLM"/>
    </source>
</evidence>
<evidence type="ECO:0000313" key="1">
    <source>
        <dbReference type="EMBL" id="CUS07054.1"/>
    </source>
</evidence>
<dbReference type="AlphaFoldDB" id="A0A292PIZ6"/>
<organism evidence="1 2">
    <name type="scientific">Tuber aestivum</name>
    <name type="common">summer truffle</name>
    <dbReference type="NCBI Taxonomy" id="59557"/>
    <lineage>
        <taxon>Eukaryota</taxon>
        <taxon>Fungi</taxon>
        <taxon>Dikarya</taxon>
        <taxon>Ascomycota</taxon>
        <taxon>Pezizomycotina</taxon>
        <taxon>Pezizomycetes</taxon>
        <taxon>Pezizales</taxon>
        <taxon>Tuberaceae</taxon>
        <taxon>Tuber</taxon>
    </lineage>
</organism>
<sequence length="256" mass="28119">MPLSLSPIATSPLLKSLHHHPNLPIHTFYFVAAVAFSVINRPQEIPRIWEYAVEEAAIPGSETEGYVERELIGNIIQNGERESALTIHRKLREAILKSAAIGGLPKAINSLNILKAVTALHILSAPTTTNRRLLFQPTYHTNALTRGCQFFDTVYGKVSKRVMGGMRNSYDDLAVVTELLYGHVLSNSEVIGARDTSLTLIAGLIPQNVNPQLKGHLRGALNNGATAEEVMAVREVVLRICREARCGPRESEVETL</sequence>
<dbReference type="InterPro" id="IPR052999">
    <property type="entry name" value="PTS1_Protein"/>
</dbReference>